<evidence type="ECO:0000256" key="1">
    <source>
        <dbReference type="SAM" id="MobiDB-lite"/>
    </source>
</evidence>
<feature type="compositionally biased region" description="Basic residues" evidence="1">
    <location>
        <begin position="111"/>
        <end position="130"/>
    </location>
</feature>
<gene>
    <name evidence="2" type="ORF">GpartN1_g748.t1</name>
</gene>
<evidence type="ECO:0000313" key="2">
    <source>
        <dbReference type="EMBL" id="GJQ08957.1"/>
    </source>
</evidence>
<comment type="caution">
    <text evidence="2">The sequence shown here is derived from an EMBL/GenBank/DDBJ whole genome shotgun (WGS) entry which is preliminary data.</text>
</comment>
<accession>A0A9C7PS29</accession>
<feature type="region of interest" description="Disordered" evidence="1">
    <location>
        <begin position="104"/>
        <end position="130"/>
    </location>
</feature>
<evidence type="ECO:0000313" key="3">
    <source>
        <dbReference type="Proteomes" id="UP001061958"/>
    </source>
</evidence>
<dbReference type="AlphaFoldDB" id="A0A9C7PS29"/>
<sequence length="130" mass="15415">MGTSLRSLFTSYETGAHQVKTYLNLGENEVNTESELVYENTRKGAEVLQGTLKKKPALQLVSEKEHQHEDISVSELFENFEQIWNEMKEIGVRFQRPKGLEKENVPWSKSQIRKQLKQLRKERRRKKKRR</sequence>
<organism evidence="2 3">
    <name type="scientific">Galdieria partita</name>
    <dbReference type="NCBI Taxonomy" id="83374"/>
    <lineage>
        <taxon>Eukaryota</taxon>
        <taxon>Rhodophyta</taxon>
        <taxon>Bangiophyceae</taxon>
        <taxon>Galdieriales</taxon>
        <taxon>Galdieriaceae</taxon>
        <taxon>Galdieria</taxon>
    </lineage>
</organism>
<name>A0A9C7PS29_9RHOD</name>
<dbReference type="Proteomes" id="UP001061958">
    <property type="component" value="Unassembled WGS sequence"/>
</dbReference>
<proteinExistence type="predicted"/>
<dbReference type="EMBL" id="BQMJ01000005">
    <property type="protein sequence ID" value="GJQ08957.1"/>
    <property type="molecule type" value="Genomic_DNA"/>
</dbReference>
<keyword evidence="3" id="KW-1185">Reference proteome</keyword>
<reference evidence="2" key="1">
    <citation type="journal article" date="2022" name="Proc. Natl. Acad. Sci. U.S.A.">
        <title>Life cycle and functional genomics of the unicellular red alga Galdieria for elucidating algal and plant evolution and industrial use.</title>
        <authorList>
            <person name="Hirooka S."/>
            <person name="Itabashi T."/>
            <person name="Ichinose T.M."/>
            <person name="Onuma R."/>
            <person name="Fujiwara T."/>
            <person name="Yamashita S."/>
            <person name="Jong L.W."/>
            <person name="Tomita R."/>
            <person name="Iwane A.H."/>
            <person name="Miyagishima S.Y."/>
        </authorList>
    </citation>
    <scope>NUCLEOTIDE SEQUENCE</scope>
    <source>
        <strain evidence="2">NBRC 102759</strain>
    </source>
</reference>
<reference evidence="2" key="2">
    <citation type="submission" date="2022-01" db="EMBL/GenBank/DDBJ databases">
        <authorList>
            <person name="Hirooka S."/>
            <person name="Miyagishima S.Y."/>
        </authorList>
    </citation>
    <scope>NUCLEOTIDE SEQUENCE</scope>
    <source>
        <strain evidence="2">NBRC 102759</strain>
    </source>
</reference>
<protein>
    <submittedName>
        <fullName evidence="2">Uncharacterized protein</fullName>
    </submittedName>
</protein>